<dbReference type="AlphaFoldDB" id="A0A2H3KVE9"/>
<dbReference type="PANTHER" id="PTHR11003:SF291">
    <property type="entry name" value="IP11374P"/>
    <property type="match status" value="1"/>
</dbReference>
<feature type="transmembrane region" description="Helical" evidence="9">
    <location>
        <begin position="81"/>
        <end position="103"/>
    </location>
</feature>
<keyword evidence="6 9" id="KW-0472">Membrane</keyword>
<keyword evidence="4 9" id="KW-1133">Transmembrane helix</keyword>
<comment type="caution">
    <text evidence="11">The sequence shown here is derived from an EMBL/GenBank/DDBJ whole genome shotgun (WGS) entry which is preliminary data.</text>
</comment>
<evidence type="ECO:0000259" key="10">
    <source>
        <dbReference type="Pfam" id="PF07885"/>
    </source>
</evidence>
<evidence type="ECO:0000313" key="12">
    <source>
        <dbReference type="Proteomes" id="UP000220922"/>
    </source>
</evidence>
<dbReference type="EMBL" id="LYXE01000121">
    <property type="protein sequence ID" value="PDV97855.1"/>
    <property type="molecule type" value="Genomic_DNA"/>
</dbReference>
<evidence type="ECO:0000256" key="9">
    <source>
        <dbReference type="SAM" id="Phobius"/>
    </source>
</evidence>
<keyword evidence="2" id="KW-0813">Transport</keyword>
<keyword evidence="7" id="KW-0407">Ion channel</keyword>
<proteinExistence type="predicted"/>
<sequence>MVALLITLAQFWSTVRMVWRDPSFRSLAALTVLLLFVGTLMFHEVEGWAYLDSFYFSAITLATVGYGDFTPKTPVGKLLTVFYIFMGFGMLMALLTRFAEALLQSEQEARTRRHLRRMQARQKEAFRKGKQASRKGERTLAPSLSEEAQAIPEEQST</sequence>
<keyword evidence="5" id="KW-0406">Ion transport</keyword>
<comment type="subcellular location">
    <subcellularLocation>
        <location evidence="1">Membrane</location>
        <topology evidence="1">Multi-pass membrane protein</topology>
    </subcellularLocation>
</comment>
<dbReference type="Pfam" id="PF07885">
    <property type="entry name" value="Ion_trans_2"/>
    <property type="match status" value="1"/>
</dbReference>
<dbReference type="GO" id="GO:0015271">
    <property type="term" value="F:outward rectifier potassium channel activity"/>
    <property type="evidence" value="ECO:0007669"/>
    <property type="project" value="TreeGrafter"/>
</dbReference>
<evidence type="ECO:0000256" key="5">
    <source>
        <dbReference type="ARBA" id="ARBA00023065"/>
    </source>
</evidence>
<evidence type="ECO:0000256" key="3">
    <source>
        <dbReference type="ARBA" id="ARBA00022692"/>
    </source>
</evidence>
<organism evidence="11 12">
    <name type="scientific">Candidatus Chloroploca asiatica</name>
    <dbReference type="NCBI Taxonomy" id="1506545"/>
    <lineage>
        <taxon>Bacteria</taxon>
        <taxon>Bacillati</taxon>
        <taxon>Chloroflexota</taxon>
        <taxon>Chloroflexia</taxon>
        <taxon>Chloroflexales</taxon>
        <taxon>Chloroflexineae</taxon>
        <taxon>Oscillochloridaceae</taxon>
        <taxon>Candidatus Chloroploca</taxon>
    </lineage>
</organism>
<dbReference type="Proteomes" id="UP000220922">
    <property type="component" value="Unassembled WGS sequence"/>
</dbReference>
<dbReference type="RefSeq" id="WP_097654055.1">
    <property type="nucleotide sequence ID" value="NZ_LYXE01000121.1"/>
</dbReference>
<evidence type="ECO:0000256" key="8">
    <source>
        <dbReference type="SAM" id="MobiDB-lite"/>
    </source>
</evidence>
<gene>
    <name evidence="11" type="ORF">A9Q02_17210</name>
</gene>
<reference evidence="11 12" key="1">
    <citation type="submission" date="2016-05" db="EMBL/GenBank/DDBJ databases">
        <authorList>
            <person name="Lavstsen T."/>
            <person name="Jespersen J.S."/>
        </authorList>
    </citation>
    <scope>NUCLEOTIDE SEQUENCE [LARGE SCALE GENOMIC DNA]</scope>
    <source>
        <strain evidence="11 12">B7-9</strain>
    </source>
</reference>
<evidence type="ECO:0000256" key="6">
    <source>
        <dbReference type="ARBA" id="ARBA00023136"/>
    </source>
</evidence>
<evidence type="ECO:0000256" key="1">
    <source>
        <dbReference type="ARBA" id="ARBA00004141"/>
    </source>
</evidence>
<dbReference type="Gene3D" id="1.10.287.70">
    <property type="match status" value="1"/>
</dbReference>
<dbReference type="InterPro" id="IPR013099">
    <property type="entry name" value="K_chnl_dom"/>
</dbReference>
<dbReference type="GO" id="GO:0022841">
    <property type="term" value="F:potassium ion leak channel activity"/>
    <property type="evidence" value="ECO:0007669"/>
    <property type="project" value="TreeGrafter"/>
</dbReference>
<dbReference type="PANTHER" id="PTHR11003">
    <property type="entry name" value="POTASSIUM CHANNEL, SUBFAMILY K"/>
    <property type="match status" value="1"/>
</dbReference>
<evidence type="ECO:0000256" key="4">
    <source>
        <dbReference type="ARBA" id="ARBA00022989"/>
    </source>
</evidence>
<feature type="domain" description="Potassium channel" evidence="10">
    <location>
        <begin position="30"/>
        <end position="103"/>
    </location>
</feature>
<accession>A0A2H3KVE9</accession>
<dbReference type="SUPFAM" id="SSF81324">
    <property type="entry name" value="Voltage-gated potassium channels"/>
    <property type="match status" value="1"/>
</dbReference>
<dbReference type="OrthoDB" id="9776294at2"/>
<evidence type="ECO:0000256" key="2">
    <source>
        <dbReference type="ARBA" id="ARBA00022448"/>
    </source>
</evidence>
<dbReference type="GO" id="GO:0030322">
    <property type="term" value="P:stabilization of membrane potential"/>
    <property type="evidence" value="ECO:0007669"/>
    <property type="project" value="TreeGrafter"/>
</dbReference>
<evidence type="ECO:0000256" key="7">
    <source>
        <dbReference type="ARBA" id="ARBA00023303"/>
    </source>
</evidence>
<feature type="transmembrane region" description="Helical" evidence="9">
    <location>
        <begin position="23"/>
        <end position="42"/>
    </location>
</feature>
<name>A0A2H3KVE9_9CHLR</name>
<evidence type="ECO:0000313" key="11">
    <source>
        <dbReference type="EMBL" id="PDV97855.1"/>
    </source>
</evidence>
<keyword evidence="3 9" id="KW-0812">Transmembrane</keyword>
<keyword evidence="12" id="KW-1185">Reference proteome</keyword>
<dbReference type="GO" id="GO:0005886">
    <property type="term" value="C:plasma membrane"/>
    <property type="evidence" value="ECO:0007669"/>
    <property type="project" value="TreeGrafter"/>
</dbReference>
<feature type="region of interest" description="Disordered" evidence="8">
    <location>
        <begin position="113"/>
        <end position="157"/>
    </location>
</feature>
<protein>
    <recommendedName>
        <fullName evidence="10">Potassium channel domain-containing protein</fullName>
    </recommendedName>
</protein>
<dbReference type="InterPro" id="IPR003280">
    <property type="entry name" value="2pore_dom_K_chnl"/>
</dbReference>